<evidence type="ECO:0000313" key="1">
    <source>
        <dbReference type="EMBL" id="EAY30550.1"/>
    </source>
</evidence>
<evidence type="ECO:0000313" key="2">
    <source>
        <dbReference type="Proteomes" id="UP000004095"/>
    </source>
</evidence>
<dbReference type="Proteomes" id="UP000004095">
    <property type="component" value="Unassembled WGS sequence"/>
</dbReference>
<dbReference type="EMBL" id="AAWS01000006">
    <property type="protein sequence ID" value="EAY30550.1"/>
    <property type="molecule type" value="Genomic_DNA"/>
</dbReference>
<accession>A1ZGD3</accession>
<organism evidence="1 2">
    <name type="scientific">Microscilla marina ATCC 23134</name>
    <dbReference type="NCBI Taxonomy" id="313606"/>
    <lineage>
        <taxon>Bacteria</taxon>
        <taxon>Pseudomonadati</taxon>
        <taxon>Bacteroidota</taxon>
        <taxon>Cytophagia</taxon>
        <taxon>Cytophagales</taxon>
        <taxon>Microscillaceae</taxon>
        <taxon>Microscilla</taxon>
    </lineage>
</organism>
<dbReference type="AlphaFoldDB" id="A1ZGD3"/>
<dbReference type="RefSeq" id="WP_002694807.1">
    <property type="nucleotide sequence ID" value="NZ_AAWS01000006.1"/>
</dbReference>
<keyword evidence="2" id="KW-1185">Reference proteome</keyword>
<name>A1ZGD3_MICM2</name>
<sequence length="114" mass="12484">MIPLVQAQTNVHWKLTNAQGKALSINKPLSIKATPDIVVVANNQQAKIKLMEITVFRGGGSIATKLYNSNTFSLEKDFQLEKGDGVLIKVKKAIDSKTQKVKEVDGQIAFTTTK</sequence>
<comment type="caution">
    <text evidence="1">The sequence shown here is derived from an EMBL/GenBank/DDBJ whole genome shotgun (WGS) entry which is preliminary data.</text>
</comment>
<reference evidence="1 2" key="1">
    <citation type="submission" date="2007-01" db="EMBL/GenBank/DDBJ databases">
        <authorList>
            <person name="Haygood M."/>
            <person name="Podell S."/>
            <person name="Anderson C."/>
            <person name="Hopkinson B."/>
            <person name="Roe K."/>
            <person name="Barbeau K."/>
            <person name="Gaasterland T."/>
            <person name="Ferriera S."/>
            <person name="Johnson J."/>
            <person name="Kravitz S."/>
            <person name="Beeson K."/>
            <person name="Sutton G."/>
            <person name="Rogers Y.-H."/>
            <person name="Friedman R."/>
            <person name="Frazier M."/>
            <person name="Venter J.C."/>
        </authorList>
    </citation>
    <scope>NUCLEOTIDE SEQUENCE [LARGE SCALE GENOMIC DNA]</scope>
    <source>
        <strain evidence="1 2">ATCC 23134</strain>
    </source>
</reference>
<protein>
    <submittedName>
        <fullName evidence="1">Uncharacterized protein</fullName>
    </submittedName>
</protein>
<proteinExistence type="predicted"/>
<gene>
    <name evidence="1" type="ORF">M23134_03188</name>
</gene>